<evidence type="ECO:0000259" key="11">
    <source>
        <dbReference type="Pfam" id="PF00884"/>
    </source>
</evidence>
<dbReference type="InterPro" id="IPR001000">
    <property type="entry name" value="GH10_dom"/>
</dbReference>
<evidence type="ECO:0000256" key="7">
    <source>
        <dbReference type="ARBA" id="ARBA00023277"/>
    </source>
</evidence>
<dbReference type="PANTHER" id="PTHR45953:SF1">
    <property type="entry name" value="IDURONATE 2-SULFATASE"/>
    <property type="match status" value="1"/>
</dbReference>
<dbReference type="EMBL" id="CAAHFH010000001">
    <property type="protein sequence ID" value="VGO19245.1"/>
    <property type="molecule type" value="Genomic_DNA"/>
</dbReference>
<evidence type="ECO:0000313" key="12">
    <source>
        <dbReference type="EMBL" id="VGO19245.1"/>
    </source>
</evidence>
<dbReference type="SUPFAM" id="SSF51445">
    <property type="entry name" value="(Trans)glycosidases"/>
    <property type="match status" value="1"/>
</dbReference>
<dbReference type="InterPro" id="IPR017853">
    <property type="entry name" value="GH"/>
</dbReference>
<evidence type="ECO:0000256" key="8">
    <source>
        <dbReference type="ARBA" id="ARBA00023326"/>
    </source>
</evidence>
<evidence type="ECO:0000313" key="13">
    <source>
        <dbReference type="Proteomes" id="UP000346198"/>
    </source>
</evidence>
<keyword evidence="8" id="KW-0624">Polysaccharide degradation</keyword>
<dbReference type="InterPro" id="IPR017850">
    <property type="entry name" value="Alkaline_phosphatase_core_sf"/>
</dbReference>
<evidence type="ECO:0000256" key="1">
    <source>
        <dbReference type="ARBA" id="ARBA00001913"/>
    </source>
</evidence>
<dbReference type="InterPro" id="IPR013783">
    <property type="entry name" value="Ig-like_fold"/>
</dbReference>
<dbReference type="Gene3D" id="2.60.40.10">
    <property type="entry name" value="Immunoglobulins"/>
    <property type="match status" value="2"/>
</dbReference>
<dbReference type="CDD" id="cd16030">
    <property type="entry name" value="iduronate-2-sulfatase"/>
    <property type="match status" value="1"/>
</dbReference>
<organism evidence="12 13">
    <name type="scientific">Pontiella sulfatireligans</name>
    <dbReference type="NCBI Taxonomy" id="2750658"/>
    <lineage>
        <taxon>Bacteria</taxon>
        <taxon>Pseudomonadati</taxon>
        <taxon>Kiritimatiellota</taxon>
        <taxon>Kiritimatiellia</taxon>
        <taxon>Kiritimatiellales</taxon>
        <taxon>Pontiellaceae</taxon>
        <taxon>Pontiella</taxon>
    </lineage>
</organism>
<dbReference type="GO" id="GO:0004553">
    <property type="term" value="F:hydrolase activity, hydrolyzing O-glycosyl compounds"/>
    <property type="evidence" value="ECO:0007669"/>
    <property type="project" value="InterPro"/>
</dbReference>
<comment type="similarity">
    <text evidence="2">Belongs to the sulfatase family.</text>
</comment>
<keyword evidence="5" id="KW-0378">Hydrolase</keyword>
<evidence type="ECO:0000256" key="9">
    <source>
        <dbReference type="SAM" id="SignalP"/>
    </source>
</evidence>
<dbReference type="PROSITE" id="PS00523">
    <property type="entry name" value="SULFATASE_1"/>
    <property type="match status" value="1"/>
</dbReference>
<dbReference type="GO" id="GO:0004423">
    <property type="term" value="F:iduronate-2-sulfatase activity"/>
    <property type="evidence" value="ECO:0007669"/>
    <property type="project" value="InterPro"/>
</dbReference>
<keyword evidence="3" id="KW-0479">Metal-binding</keyword>
<keyword evidence="4 9" id="KW-0732">Signal</keyword>
<dbReference type="GO" id="GO:0005509">
    <property type="term" value="F:calcium ion binding"/>
    <property type="evidence" value="ECO:0007669"/>
    <property type="project" value="InterPro"/>
</dbReference>
<feature type="domain" description="GH10" evidence="10">
    <location>
        <begin position="232"/>
        <end position="419"/>
    </location>
</feature>
<evidence type="ECO:0000256" key="3">
    <source>
        <dbReference type="ARBA" id="ARBA00022723"/>
    </source>
</evidence>
<dbReference type="Gene3D" id="3.40.720.10">
    <property type="entry name" value="Alkaline Phosphatase, subunit A"/>
    <property type="match status" value="1"/>
</dbReference>
<feature type="signal peptide" evidence="9">
    <location>
        <begin position="1"/>
        <end position="26"/>
    </location>
</feature>
<keyword evidence="7" id="KW-0119">Carbohydrate metabolism</keyword>
<dbReference type="Pfam" id="PF05345">
    <property type="entry name" value="He_PIG"/>
    <property type="match status" value="2"/>
</dbReference>
<dbReference type="GO" id="GO:0016020">
    <property type="term" value="C:membrane"/>
    <property type="evidence" value="ECO:0007669"/>
    <property type="project" value="InterPro"/>
</dbReference>
<dbReference type="Proteomes" id="UP000346198">
    <property type="component" value="Unassembled WGS sequence"/>
</dbReference>
<comment type="cofactor">
    <cofactor evidence="1">
        <name>Ca(2+)</name>
        <dbReference type="ChEBI" id="CHEBI:29108"/>
    </cofactor>
</comment>
<keyword evidence="6" id="KW-0106">Calcium</keyword>
<feature type="domain" description="Sulfatase N-terminal" evidence="11">
    <location>
        <begin position="1164"/>
        <end position="1535"/>
    </location>
</feature>
<sequence length="1725" mass="182759">MKFSASIQSAVCALALLALGTSAALAGTLTIQEINQIESAFGITLTAQERTDLGNIVKPDGIEAWRSEAQARIDAHRKANLDIQVVDSLGNPVQGAQVEVKLNKNAFKFGGVATAADLTDGDGNLSAESQTAAYWQNFTSNMFNSVGCNNAFKPKITSQHSDLPAFTNWAANNNIDVRAHLLMWPGGGTTNDLGGVAGTDYGDHLSTDSTSDYASYDIRGAIETYAGNQSVANRNALKSDVDGEIAEWAGRWNVYEWDVINETRGNYLLQQILGYGQETEWFNIASNNMADPDTKLFINENQIISAKSAALNSTYYTDRRDIYFTTIDRLVASNAPIHGVGFQNRYKWEHIDPADVYSRLDDFGSRYGLQLAGTEFEIKHVDGTFTPSDYTRAQMTEETMTVYYSHALATGLNAWDYMGESPSVAPVTADGTNEWKSAMAWYDGTVKLNALAWYYVHRIRYNSDAELASGLDGQTGLRAFKGDYDITVSYNGQETTSSLSLTNSESVVITLGSEISDSTASTVVDAWSYDGLTNGAGLAEGVSTGLVGGVNFGNDALASIQNEAVRWQSDGVDPSVFQGRNPSSYDGASNGLFQLSVDYLAGDFSATAALTNGIGRVGFGVRSDPGGADLDATFRVVFTSGGGSNALYRLETTDDLGNNQNIGTFSGSTLNHLGVRAVYNLDNAGTAGSFKVYYRHDGGSEVEAHVGQLPAGFNLDQLRAVVQTYNGGANWAVGDQIFTDNLILEKLGEAPAPFFTVDPINKPDAAQDTAYTGQTIAGTASNAVTYAKVAGPDWLSIASDGTLSGTPAGTDVGQNSWIVQVSNGFDADTAVLKINVTGAGGGGPGGNIGIIAGYPITKTDDAASDTIFAGVEVDAGDVVCIATAPNKTTSANLLSLTWSGTEGVDGHSTTINPGDNDGRSCYVFYTEIINSNSYTFTVDAAVVGLTAQSSLFVLRAGSGLIEVGDEATLNANTASPGLSYDFSPETLPEFAITIESYAAKNGAALSKASGYAETQNANGRHIVYSTNVTGSVWNKAHGSDAGALNYVGAGAVFYEKTSGAANTPPTFGSDPIEEAGAYVDTAYTGSTLASHASDGDLDAMTFSIVSGPSWLTVAPSTGALAGTPLATDLGSNSWKVSVSDGTATNFATLHISVGTLVTPYTGTNVLFIAIDDINPILGCYGNTLIETPNIDSLAARGMLFENAHCQWSVCGPSRASLMTGLMPEQGGVMGFVKMRGDAVNNDRDNDKGVTNLVTIPQHFINHGYATAASGKINDYRCVGTINPDGTISEDGGSVDDPPSWSNGFSSPSGVGSTTAVRTTDAKIVKLAAESVAQPGADFTDGLIATAGLAQLNALATGNKPFFLGVGFKKPHLPFLAPASSWSLYDDSAFSPAAFPDKMLNATTYTFNNIHELRDNYYLELSGTNALPITDGILPDDQQRTLQHGYYACISHVDEQVGRVLDELDALGLADNTIIVLWGDHGFHLGDHNEWGKHSNLEQATRVPFIISAPGYPAGQKTDAPVGLLDIYPTLCELAGLPVPEQPPNAAVATNRPLAGLSLVPVLADPDARVQTGVVNHYGSGTYGYAYRTDRYRYTEWIDESGTVQARELYDYEQDPLETINLAGETGYEGLVYQFSRSMRYPTESGGCDRLKASTAPTAPANKSLAGLVLDGDQVSWPDAAGVTYNVMTTTNLVDGIWTTNQTTEADSYIWPMAKPEEFIRVDVSE</sequence>
<feature type="chain" id="PRO_5028964082" evidence="9">
    <location>
        <begin position="27"/>
        <end position="1725"/>
    </location>
</feature>
<dbReference type="Pfam" id="PF00331">
    <property type="entry name" value="Glyco_hydro_10"/>
    <property type="match status" value="1"/>
</dbReference>
<protein>
    <submittedName>
        <fullName evidence="12">Choline-sulfatase</fullName>
    </submittedName>
</protein>
<name>A0A6C2UGE4_9BACT</name>
<dbReference type="Gene3D" id="3.20.20.80">
    <property type="entry name" value="Glycosidases"/>
    <property type="match status" value="1"/>
</dbReference>
<evidence type="ECO:0000256" key="2">
    <source>
        <dbReference type="ARBA" id="ARBA00008779"/>
    </source>
</evidence>
<dbReference type="SUPFAM" id="SSF49313">
    <property type="entry name" value="Cadherin-like"/>
    <property type="match status" value="2"/>
</dbReference>
<dbReference type="GO" id="GO:0000272">
    <property type="term" value="P:polysaccharide catabolic process"/>
    <property type="evidence" value="ECO:0007669"/>
    <property type="project" value="UniProtKB-KW"/>
</dbReference>
<proteinExistence type="inferred from homology"/>
<evidence type="ECO:0000256" key="4">
    <source>
        <dbReference type="ARBA" id="ARBA00022729"/>
    </source>
</evidence>
<evidence type="ECO:0000256" key="5">
    <source>
        <dbReference type="ARBA" id="ARBA00022801"/>
    </source>
</evidence>
<dbReference type="InterPro" id="IPR015919">
    <property type="entry name" value="Cadherin-like_sf"/>
</dbReference>
<keyword evidence="13" id="KW-1185">Reference proteome</keyword>
<evidence type="ECO:0000259" key="10">
    <source>
        <dbReference type="Pfam" id="PF00331"/>
    </source>
</evidence>
<evidence type="ECO:0000256" key="6">
    <source>
        <dbReference type="ARBA" id="ARBA00022837"/>
    </source>
</evidence>
<dbReference type="InterPro" id="IPR035874">
    <property type="entry name" value="IDS"/>
</dbReference>
<dbReference type="GO" id="GO:0005737">
    <property type="term" value="C:cytoplasm"/>
    <property type="evidence" value="ECO:0007669"/>
    <property type="project" value="TreeGrafter"/>
</dbReference>
<dbReference type="Pfam" id="PF00884">
    <property type="entry name" value="Sulfatase"/>
    <property type="match status" value="1"/>
</dbReference>
<dbReference type="PANTHER" id="PTHR45953">
    <property type="entry name" value="IDURONATE 2-SULFATASE"/>
    <property type="match status" value="1"/>
</dbReference>
<dbReference type="SUPFAM" id="SSF53649">
    <property type="entry name" value="Alkaline phosphatase-like"/>
    <property type="match status" value="1"/>
</dbReference>
<gene>
    <name evidence="12" type="primary">betC_27</name>
    <name evidence="12" type="ORF">SCARR_01302</name>
</gene>
<dbReference type="InterPro" id="IPR024607">
    <property type="entry name" value="Sulfatase_CS"/>
</dbReference>
<dbReference type="InterPro" id="IPR000917">
    <property type="entry name" value="Sulfatase_N"/>
</dbReference>
<reference evidence="12 13" key="1">
    <citation type="submission" date="2019-04" db="EMBL/GenBank/DDBJ databases">
        <authorList>
            <person name="Van Vliet M D."/>
        </authorList>
    </citation>
    <scope>NUCLEOTIDE SEQUENCE [LARGE SCALE GENOMIC DNA]</scope>
    <source>
        <strain evidence="12 13">F21</strain>
    </source>
</reference>
<accession>A0A6C2UGE4</accession>